<reference evidence="2" key="1">
    <citation type="submission" date="2020-05" db="EMBL/GenBank/DDBJ databases">
        <title>Phylogenomic resolution of chytrid fungi.</title>
        <authorList>
            <person name="Stajich J.E."/>
            <person name="Amses K."/>
            <person name="Simmons R."/>
            <person name="Seto K."/>
            <person name="Myers J."/>
            <person name="Bonds A."/>
            <person name="Quandt C.A."/>
            <person name="Barry K."/>
            <person name="Liu P."/>
            <person name="Grigoriev I."/>
            <person name="Longcore J.E."/>
            <person name="James T.Y."/>
        </authorList>
    </citation>
    <scope>NUCLEOTIDE SEQUENCE</scope>
    <source>
        <strain evidence="2">JEL0476</strain>
    </source>
</reference>
<dbReference type="Proteomes" id="UP001211065">
    <property type="component" value="Unassembled WGS sequence"/>
</dbReference>
<keyword evidence="1" id="KW-0732">Signal</keyword>
<proteinExistence type="predicted"/>
<evidence type="ECO:0000313" key="3">
    <source>
        <dbReference type="Proteomes" id="UP001211065"/>
    </source>
</evidence>
<dbReference type="EMBL" id="JADGJW010000465">
    <property type="protein sequence ID" value="KAJ3216676.1"/>
    <property type="molecule type" value="Genomic_DNA"/>
</dbReference>
<evidence type="ECO:0000256" key="1">
    <source>
        <dbReference type="SAM" id="SignalP"/>
    </source>
</evidence>
<dbReference type="AlphaFoldDB" id="A0AAD5XXD6"/>
<comment type="caution">
    <text evidence="2">The sequence shown here is derived from an EMBL/GenBank/DDBJ whole genome shotgun (WGS) entry which is preliminary data.</text>
</comment>
<feature type="signal peptide" evidence="1">
    <location>
        <begin position="1"/>
        <end position="22"/>
    </location>
</feature>
<accession>A0AAD5XXD6</accession>
<sequence>MVSTNQFMMLCLLITSAALVKAANIISDSIKLSARDSCSWPGHCEGSKCATHDDCADSFECRNLICSKVQVIGEGSSCTSDDQCDGDLECRNLVCSKPIVGSCSWPGHCLGDVCASMDECADDLTCINGLCGKEAEVPTPDVTTVVATTTTATVVTGTIKPGFKCNLELQDCCCNKKCIKGVRFAVCEL</sequence>
<keyword evidence="3" id="KW-1185">Reference proteome</keyword>
<feature type="chain" id="PRO_5042244822" evidence="1">
    <location>
        <begin position="23"/>
        <end position="189"/>
    </location>
</feature>
<name>A0AAD5XXD6_9FUNG</name>
<organism evidence="2 3">
    <name type="scientific">Clydaea vesicula</name>
    <dbReference type="NCBI Taxonomy" id="447962"/>
    <lineage>
        <taxon>Eukaryota</taxon>
        <taxon>Fungi</taxon>
        <taxon>Fungi incertae sedis</taxon>
        <taxon>Chytridiomycota</taxon>
        <taxon>Chytridiomycota incertae sedis</taxon>
        <taxon>Chytridiomycetes</taxon>
        <taxon>Lobulomycetales</taxon>
        <taxon>Lobulomycetaceae</taxon>
        <taxon>Clydaea</taxon>
    </lineage>
</organism>
<gene>
    <name evidence="2" type="ORF">HK099_005769</name>
</gene>
<protein>
    <submittedName>
        <fullName evidence="2">Uncharacterized protein</fullName>
    </submittedName>
</protein>
<evidence type="ECO:0000313" key="2">
    <source>
        <dbReference type="EMBL" id="KAJ3216676.1"/>
    </source>
</evidence>